<accession>A0A9P3HGA0</accession>
<evidence type="ECO:0000259" key="5">
    <source>
        <dbReference type="PROSITE" id="PS51352"/>
    </source>
</evidence>
<dbReference type="Gene3D" id="3.40.30.10">
    <property type="entry name" value="Glutaredoxin"/>
    <property type="match status" value="1"/>
</dbReference>
<evidence type="ECO:0000256" key="3">
    <source>
        <dbReference type="ARBA" id="ARBA00023157"/>
    </source>
</evidence>
<organism evidence="6 7">
    <name type="scientific">Entomortierella parvispora</name>
    <dbReference type="NCBI Taxonomy" id="205924"/>
    <lineage>
        <taxon>Eukaryota</taxon>
        <taxon>Fungi</taxon>
        <taxon>Fungi incertae sedis</taxon>
        <taxon>Mucoromycota</taxon>
        <taxon>Mortierellomycotina</taxon>
        <taxon>Mortierellomycetes</taxon>
        <taxon>Mortierellales</taxon>
        <taxon>Mortierellaceae</taxon>
        <taxon>Entomortierella</taxon>
    </lineage>
</organism>
<dbReference type="Proteomes" id="UP000827284">
    <property type="component" value="Unassembled WGS sequence"/>
</dbReference>
<dbReference type="InterPro" id="IPR017937">
    <property type="entry name" value="Thioredoxin_CS"/>
</dbReference>
<dbReference type="OrthoDB" id="2121326at2759"/>
<name>A0A9P3HGA0_9FUNG</name>
<dbReference type="Pfam" id="PF00085">
    <property type="entry name" value="Thioredoxin"/>
    <property type="match status" value="1"/>
</dbReference>
<reference evidence="6" key="2">
    <citation type="journal article" date="2022" name="Microbiol. Resour. Announc.">
        <title>Whole-Genome Sequence of Entomortierella parvispora E1425, a Mucoromycotan Fungus Associated with Burkholderiaceae-Related Endosymbiotic Bacteria.</title>
        <authorList>
            <person name="Herlambang A."/>
            <person name="Guo Y."/>
            <person name="Takashima Y."/>
            <person name="Narisawa K."/>
            <person name="Ohta H."/>
            <person name="Nishizawa T."/>
        </authorList>
    </citation>
    <scope>NUCLEOTIDE SEQUENCE</scope>
    <source>
        <strain evidence="6">E1425</strain>
    </source>
</reference>
<sequence>MSATDAAPISKQEQFHEIYLKTLWHPFREQYDEKWQDEPFWAAVEVFKAQVKEIGYDDPLEGLKTYRGKETFEQMRDTLKKGPVASLRPGWKSPLVGQELDVLPILEAIHHVGGTKYEGKERIVLLDFWATWCGPCVELGLELSDISEKHVGKVAIIGINNEGMLGRHPAMYGLEGVKEFMAKKKEHFRYSNYVDNVDEHARDVIYRKTEYLAIPCAVLVVDGKVRFAGNGTKFEEHLDAALKELYPKEA</sequence>
<dbReference type="InterPro" id="IPR050553">
    <property type="entry name" value="Thioredoxin_ResA/DsbE_sf"/>
</dbReference>
<evidence type="ECO:0000256" key="4">
    <source>
        <dbReference type="ARBA" id="ARBA00023284"/>
    </source>
</evidence>
<dbReference type="InterPro" id="IPR036249">
    <property type="entry name" value="Thioredoxin-like_sf"/>
</dbReference>
<keyword evidence="3" id="KW-1015">Disulfide bond</keyword>
<dbReference type="AlphaFoldDB" id="A0A9P3HGA0"/>
<feature type="domain" description="Thioredoxin" evidence="5">
    <location>
        <begin position="97"/>
        <end position="247"/>
    </location>
</feature>
<dbReference type="InterPro" id="IPR013766">
    <property type="entry name" value="Thioredoxin_domain"/>
</dbReference>
<evidence type="ECO:0000313" key="7">
    <source>
        <dbReference type="Proteomes" id="UP000827284"/>
    </source>
</evidence>
<keyword evidence="7" id="KW-1185">Reference proteome</keyword>
<evidence type="ECO:0000256" key="2">
    <source>
        <dbReference type="ARBA" id="ARBA00022748"/>
    </source>
</evidence>
<dbReference type="PROSITE" id="PS51352">
    <property type="entry name" value="THIOREDOXIN_2"/>
    <property type="match status" value="1"/>
</dbReference>
<dbReference type="GO" id="GO:0017004">
    <property type="term" value="P:cytochrome complex assembly"/>
    <property type="evidence" value="ECO:0007669"/>
    <property type="project" value="UniProtKB-KW"/>
</dbReference>
<comment type="caution">
    <text evidence="6">The sequence shown here is derived from an EMBL/GenBank/DDBJ whole genome shotgun (WGS) entry which is preliminary data.</text>
</comment>
<keyword evidence="2" id="KW-0201">Cytochrome c-type biogenesis</keyword>
<dbReference type="PANTHER" id="PTHR42852:SF6">
    <property type="entry name" value="THIOL:DISULFIDE INTERCHANGE PROTEIN DSBE"/>
    <property type="match status" value="1"/>
</dbReference>
<evidence type="ECO:0000313" key="6">
    <source>
        <dbReference type="EMBL" id="GJJ76169.1"/>
    </source>
</evidence>
<protein>
    <recommendedName>
        <fullName evidence="5">Thioredoxin domain-containing protein</fullName>
    </recommendedName>
</protein>
<dbReference type="PANTHER" id="PTHR42852">
    <property type="entry name" value="THIOL:DISULFIDE INTERCHANGE PROTEIN DSBE"/>
    <property type="match status" value="1"/>
</dbReference>
<reference evidence="6" key="1">
    <citation type="submission" date="2021-11" db="EMBL/GenBank/DDBJ databases">
        <authorList>
            <person name="Herlambang A."/>
            <person name="Guo Y."/>
            <person name="Takashima Y."/>
            <person name="Nishizawa T."/>
        </authorList>
    </citation>
    <scope>NUCLEOTIDE SEQUENCE</scope>
    <source>
        <strain evidence="6">E1425</strain>
    </source>
</reference>
<proteinExistence type="predicted"/>
<dbReference type="EMBL" id="BQFW01000012">
    <property type="protein sequence ID" value="GJJ76169.1"/>
    <property type="molecule type" value="Genomic_DNA"/>
</dbReference>
<dbReference type="SUPFAM" id="SSF52833">
    <property type="entry name" value="Thioredoxin-like"/>
    <property type="match status" value="1"/>
</dbReference>
<dbReference type="PROSITE" id="PS00194">
    <property type="entry name" value="THIOREDOXIN_1"/>
    <property type="match status" value="1"/>
</dbReference>
<comment type="subcellular location">
    <subcellularLocation>
        <location evidence="1">Cell envelope</location>
    </subcellularLocation>
</comment>
<keyword evidence="4" id="KW-0676">Redox-active center</keyword>
<gene>
    <name evidence="6" type="ORF">EMPS_08528</name>
</gene>
<evidence type="ECO:0000256" key="1">
    <source>
        <dbReference type="ARBA" id="ARBA00004196"/>
    </source>
</evidence>